<organism evidence="2 3">
    <name type="scientific">Streptomyces rapamycinicus (strain ATCC 29253 / DSM 41530 / NRRL 5491 / AYB-994)</name>
    <name type="common">Streptomyces hygroscopicus (strain ATCC 29253)</name>
    <dbReference type="NCBI Taxonomy" id="1343740"/>
    <lineage>
        <taxon>Bacteria</taxon>
        <taxon>Bacillati</taxon>
        <taxon>Actinomycetota</taxon>
        <taxon>Actinomycetes</taxon>
        <taxon>Kitasatosporales</taxon>
        <taxon>Streptomycetaceae</taxon>
        <taxon>Streptomyces</taxon>
        <taxon>Streptomyces violaceusniger group</taxon>
    </lineage>
</organism>
<sequence length="130" mass="13788">MLLAPDPGRALFAVEAVPVDRHVTGAYTTYTHDVHAHNRRRGTGTYLQDPPGSPKAQPQQPPPQQPPPPPPDGGRAEEAEDEEDAAPVTATVDSSFTVSSCPSGQDAGAEDSAMGRFSSKVVPQARQRYS</sequence>
<evidence type="ECO:0000313" key="3">
    <source>
        <dbReference type="Proteomes" id="UP000281594"/>
    </source>
</evidence>
<dbReference type="KEGG" id="src:M271_33530"/>
<reference evidence="2 3" key="1">
    <citation type="journal article" date="2018" name="J. Biol. Chem.">
        <title>Discovery of the actinoplanic acid pathway in Streptomyces rapamycinicus reveals a genetically conserved synergism with rapamycin.</title>
        <authorList>
            <person name="Mrak P."/>
            <person name="Krastel P."/>
            <person name="Pivk Lukancic P."/>
            <person name="Tao J."/>
            <person name="Pistorius D."/>
            <person name="Moore C.M."/>
        </authorList>
    </citation>
    <scope>NUCLEOTIDE SEQUENCE [LARGE SCALE GENOMIC DNA]</scope>
    <source>
        <strain evidence="2 3">NRRL 5491</strain>
    </source>
</reference>
<evidence type="ECO:0000313" key="2">
    <source>
        <dbReference type="EMBL" id="RLV78739.1"/>
    </source>
</evidence>
<gene>
    <name evidence="2" type="ORF">D3C57_110180</name>
</gene>
<proteinExistence type="predicted"/>
<feature type="compositionally biased region" description="Polar residues" evidence="1">
    <location>
        <begin position="91"/>
        <end position="103"/>
    </location>
</feature>
<accession>A0A0A0NLN9</accession>
<dbReference type="HOGENOM" id="CLU_1937006_0_0_11"/>
<dbReference type="AlphaFoldDB" id="A0A0A0NLN9"/>
<name>A0A0A0NLN9_STRRN</name>
<feature type="compositionally biased region" description="Pro residues" evidence="1">
    <location>
        <begin position="59"/>
        <end position="72"/>
    </location>
</feature>
<dbReference type="Proteomes" id="UP000281594">
    <property type="component" value="Unassembled WGS sequence"/>
</dbReference>
<feature type="region of interest" description="Disordered" evidence="1">
    <location>
        <begin position="30"/>
        <end position="130"/>
    </location>
</feature>
<protein>
    <submittedName>
        <fullName evidence="2">Uncharacterized protein</fullName>
    </submittedName>
</protein>
<dbReference type="eggNOG" id="ENOG5031XN4">
    <property type="taxonomic scope" value="Bacteria"/>
</dbReference>
<comment type="caution">
    <text evidence="2">The sequence shown here is derived from an EMBL/GenBank/DDBJ whole genome shotgun (WGS) entry which is preliminary data.</text>
</comment>
<evidence type="ECO:0000256" key="1">
    <source>
        <dbReference type="SAM" id="MobiDB-lite"/>
    </source>
</evidence>
<dbReference type="EMBL" id="QYCY01000001">
    <property type="protein sequence ID" value="RLV78739.1"/>
    <property type="molecule type" value="Genomic_DNA"/>
</dbReference>